<gene>
    <name evidence="2" type="ORF">S01H4_48064</name>
</gene>
<dbReference type="EMBL" id="BART01027055">
    <property type="protein sequence ID" value="GAG90280.1"/>
    <property type="molecule type" value="Genomic_DNA"/>
</dbReference>
<organism evidence="2">
    <name type="scientific">marine sediment metagenome</name>
    <dbReference type="NCBI Taxonomy" id="412755"/>
    <lineage>
        <taxon>unclassified sequences</taxon>
        <taxon>metagenomes</taxon>
        <taxon>ecological metagenomes</taxon>
    </lineage>
</organism>
<name>X1B5B6_9ZZZZ</name>
<evidence type="ECO:0000259" key="1">
    <source>
        <dbReference type="PROSITE" id="PS50110"/>
    </source>
</evidence>
<protein>
    <recommendedName>
        <fullName evidence="1">Response regulatory domain-containing protein</fullName>
    </recommendedName>
</protein>
<comment type="caution">
    <text evidence="2">The sequence shown here is derived from an EMBL/GenBank/DDBJ whole genome shotgun (WGS) entry which is preliminary data.</text>
</comment>
<evidence type="ECO:0000313" key="2">
    <source>
        <dbReference type="EMBL" id="GAG90280.1"/>
    </source>
</evidence>
<feature type="domain" description="Response regulatory" evidence="1">
    <location>
        <begin position="1"/>
        <end position="45"/>
    </location>
</feature>
<dbReference type="PROSITE" id="PS50110">
    <property type="entry name" value="RESPONSE_REGULATORY"/>
    <property type="match status" value="1"/>
</dbReference>
<feature type="non-terminal residue" evidence="2">
    <location>
        <position position="45"/>
    </location>
</feature>
<dbReference type="AlphaFoldDB" id="X1B5B6"/>
<accession>X1B5B6</accession>
<dbReference type="GO" id="GO:0000160">
    <property type="term" value="P:phosphorelay signal transduction system"/>
    <property type="evidence" value="ECO:0007669"/>
    <property type="project" value="InterPro"/>
</dbReference>
<proteinExistence type="predicted"/>
<reference evidence="2" key="1">
    <citation type="journal article" date="2014" name="Front. Microbiol.">
        <title>High frequency of phylogenetically diverse reductive dehalogenase-homologous genes in deep subseafloor sedimentary metagenomes.</title>
        <authorList>
            <person name="Kawai M."/>
            <person name="Futagami T."/>
            <person name="Toyoda A."/>
            <person name="Takaki Y."/>
            <person name="Nishi S."/>
            <person name="Hori S."/>
            <person name="Arai W."/>
            <person name="Tsubouchi T."/>
            <person name="Morono Y."/>
            <person name="Uchiyama I."/>
            <person name="Ito T."/>
            <person name="Fujiyama A."/>
            <person name="Inagaki F."/>
            <person name="Takami H."/>
        </authorList>
    </citation>
    <scope>NUCLEOTIDE SEQUENCE</scope>
    <source>
        <strain evidence="2">Expedition CK06-06</strain>
    </source>
</reference>
<dbReference type="InterPro" id="IPR001789">
    <property type="entry name" value="Sig_transdc_resp-reg_receiver"/>
</dbReference>
<dbReference type="Gene3D" id="3.40.50.2300">
    <property type="match status" value="1"/>
</dbReference>
<dbReference type="InterPro" id="IPR011006">
    <property type="entry name" value="CheY-like_superfamily"/>
</dbReference>
<dbReference type="SUPFAM" id="SSF52172">
    <property type="entry name" value="CheY-like"/>
    <property type="match status" value="1"/>
</dbReference>
<sequence>MRLLLESHAFDCKEADDGLEGLALLDGGLSVDVILSDYHMPVING</sequence>